<name>A0A9P6CHG4_9AGAR</name>
<comment type="caution">
    <text evidence="2">The sequence shown here is derived from an EMBL/GenBank/DDBJ whole genome shotgun (WGS) entry which is preliminary data.</text>
</comment>
<evidence type="ECO:0000313" key="2">
    <source>
        <dbReference type="EMBL" id="KAF9462265.1"/>
    </source>
</evidence>
<keyword evidence="1" id="KW-0472">Membrane</keyword>
<feature type="transmembrane region" description="Helical" evidence="1">
    <location>
        <begin position="235"/>
        <end position="255"/>
    </location>
</feature>
<keyword evidence="1" id="KW-0812">Transmembrane</keyword>
<feature type="transmembrane region" description="Helical" evidence="1">
    <location>
        <begin position="53"/>
        <end position="81"/>
    </location>
</feature>
<dbReference type="EMBL" id="MU150273">
    <property type="protein sequence ID" value="KAF9462265.1"/>
    <property type="molecule type" value="Genomic_DNA"/>
</dbReference>
<feature type="transmembrane region" description="Helical" evidence="1">
    <location>
        <begin position="87"/>
        <end position="106"/>
    </location>
</feature>
<feature type="transmembrane region" description="Helical" evidence="1">
    <location>
        <begin position="113"/>
        <end position="135"/>
    </location>
</feature>
<organism evidence="2 3">
    <name type="scientific">Collybia nuda</name>
    <dbReference type="NCBI Taxonomy" id="64659"/>
    <lineage>
        <taxon>Eukaryota</taxon>
        <taxon>Fungi</taxon>
        <taxon>Dikarya</taxon>
        <taxon>Basidiomycota</taxon>
        <taxon>Agaricomycotina</taxon>
        <taxon>Agaricomycetes</taxon>
        <taxon>Agaricomycetidae</taxon>
        <taxon>Agaricales</taxon>
        <taxon>Tricholomatineae</taxon>
        <taxon>Clitocybaceae</taxon>
        <taxon>Collybia</taxon>
    </lineage>
</organism>
<proteinExistence type="predicted"/>
<evidence type="ECO:0000256" key="1">
    <source>
        <dbReference type="SAM" id="Phobius"/>
    </source>
</evidence>
<evidence type="ECO:0000313" key="3">
    <source>
        <dbReference type="Proteomes" id="UP000807353"/>
    </source>
</evidence>
<sequence>MPSFQTLYDLDPLVFAFLLVPALVQAVLYGVYAILFCQCLYTLQVHSLKGNRALLAGTVVLFFLCTAQCILGAIPITFPFVTLLNNFLYILTNLIADSLFIYRCYLIWGRNKLVIWVPSLLTLTSTGLGAFDAFFVPGLLGTAHFPDGRLDPRAALFIILITNIILMLLSAGRIWWISREIKIFASKVSRKYNTAISLIVESGMMYCIAIVAYLACMQRSPHAPKPDFSSSDIALRTLFGVLTQLVGIIPTLIVVRMSLGISIEDAQTMISESAMRFDQGGTNTA</sequence>
<accession>A0A9P6CHG4</accession>
<dbReference type="AlphaFoldDB" id="A0A9P6CHG4"/>
<dbReference type="OrthoDB" id="3039972at2759"/>
<gene>
    <name evidence="2" type="ORF">BDZ94DRAFT_1261485</name>
</gene>
<feature type="transmembrane region" description="Helical" evidence="1">
    <location>
        <begin position="155"/>
        <end position="176"/>
    </location>
</feature>
<reference evidence="2" key="1">
    <citation type="submission" date="2020-11" db="EMBL/GenBank/DDBJ databases">
        <authorList>
            <consortium name="DOE Joint Genome Institute"/>
            <person name="Ahrendt S."/>
            <person name="Riley R."/>
            <person name="Andreopoulos W."/>
            <person name="Labutti K."/>
            <person name="Pangilinan J."/>
            <person name="Ruiz-Duenas F.J."/>
            <person name="Barrasa J.M."/>
            <person name="Sanchez-Garcia M."/>
            <person name="Camarero S."/>
            <person name="Miyauchi S."/>
            <person name="Serrano A."/>
            <person name="Linde D."/>
            <person name="Babiker R."/>
            <person name="Drula E."/>
            <person name="Ayuso-Fernandez I."/>
            <person name="Pacheco R."/>
            <person name="Padilla G."/>
            <person name="Ferreira P."/>
            <person name="Barriuso J."/>
            <person name="Kellner H."/>
            <person name="Castanera R."/>
            <person name="Alfaro M."/>
            <person name="Ramirez L."/>
            <person name="Pisabarro A.G."/>
            <person name="Kuo A."/>
            <person name="Tritt A."/>
            <person name="Lipzen A."/>
            <person name="He G."/>
            <person name="Yan M."/>
            <person name="Ng V."/>
            <person name="Cullen D."/>
            <person name="Martin F."/>
            <person name="Rosso M.-N."/>
            <person name="Henrissat B."/>
            <person name="Hibbett D."/>
            <person name="Martinez A.T."/>
            <person name="Grigoriev I.V."/>
        </authorList>
    </citation>
    <scope>NUCLEOTIDE SEQUENCE</scope>
    <source>
        <strain evidence="2">CBS 247.69</strain>
    </source>
</reference>
<keyword evidence="3" id="KW-1185">Reference proteome</keyword>
<dbReference type="Proteomes" id="UP000807353">
    <property type="component" value="Unassembled WGS sequence"/>
</dbReference>
<feature type="transmembrane region" description="Helical" evidence="1">
    <location>
        <begin position="196"/>
        <end position="215"/>
    </location>
</feature>
<protein>
    <submittedName>
        <fullName evidence="2">Uncharacterized protein</fullName>
    </submittedName>
</protein>
<feature type="transmembrane region" description="Helical" evidence="1">
    <location>
        <begin position="12"/>
        <end position="41"/>
    </location>
</feature>
<keyword evidence="1" id="KW-1133">Transmembrane helix</keyword>